<feature type="transmembrane region" description="Helical" evidence="1">
    <location>
        <begin position="100"/>
        <end position="120"/>
    </location>
</feature>
<keyword evidence="1" id="KW-0472">Membrane</keyword>
<evidence type="ECO:0000313" key="5">
    <source>
        <dbReference type="Proteomes" id="UP001303564"/>
    </source>
</evidence>
<dbReference type="InterPro" id="IPR005915">
    <property type="entry name" value="Tandem_5TM"/>
</dbReference>
<evidence type="ECO:0000313" key="3">
    <source>
        <dbReference type="EMBL" id="WNX26867.1"/>
    </source>
</evidence>
<feature type="transmembrane region" description="Helical" evidence="1">
    <location>
        <begin position="72"/>
        <end position="94"/>
    </location>
</feature>
<reference evidence="3 5" key="2">
    <citation type="submission" date="2023-09" db="EMBL/GenBank/DDBJ databases">
        <title>Genomic characteristic of L. casei group strains isolated from clinical sources.</title>
        <authorList>
            <person name="Jarocki P."/>
        </authorList>
    </citation>
    <scope>NUCLEOTIDE SEQUENCE [LARGE SCALE GENOMIC DNA]</scope>
    <source>
        <strain evidence="3 5">LMG 24099</strain>
    </source>
</reference>
<reference evidence="2 4" key="1">
    <citation type="journal article" date="2017" name="Front. Immunol.">
        <title>Complete Genome Sequence of Lactobacillus casei LC5, a Potential Probiotics for Atopic Dermatitis.</title>
        <authorList>
            <person name="Kang J."/>
            <person name="Chung W.H."/>
            <person name="Lim T.J."/>
            <person name="Whon T.W."/>
            <person name="Lim S."/>
            <person name="Nam Y.D."/>
        </authorList>
    </citation>
    <scope>NUCLEOTIDE SEQUENCE [LARGE SCALE GENOMIC DNA]</scope>
    <source>
        <strain evidence="2 4">LC5</strain>
    </source>
</reference>
<keyword evidence="1" id="KW-0812">Transmembrane</keyword>
<dbReference type="NCBIfam" id="TIGR01218">
    <property type="entry name" value="Gpos_tandem_5TM"/>
    <property type="match status" value="1"/>
</dbReference>
<accession>A0AAN1KEW5</accession>
<keyword evidence="1" id="KW-1133">Transmembrane helix</keyword>
<dbReference type="Proteomes" id="UP000195609">
    <property type="component" value="Chromosome"/>
</dbReference>
<protein>
    <submittedName>
        <fullName evidence="3">DUF443 family protein</fullName>
    </submittedName>
</protein>
<dbReference type="EMBL" id="CP136128">
    <property type="protein sequence ID" value="WNX26867.1"/>
    <property type="molecule type" value="Genomic_DNA"/>
</dbReference>
<evidence type="ECO:0000313" key="2">
    <source>
        <dbReference type="EMBL" id="ARY92227.1"/>
    </source>
</evidence>
<gene>
    <name evidence="2" type="ORF">BGL52_10870</name>
    <name evidence="3" type="ORF">RWA16_10650</name>
</gene>
<dbReference type="Proteomes" id="UP001303564">
    <property type="component" value="Chromosome"/>
</dbReference>
<keyword evidence="5" id="KW-1185">Reference proteome</keyword>
<proteinExistence type="predicted"/>
<dbReference type="Pfam" id="PF04276">
    <property type="entry name" value="DUF443"/>
    <property type="match status" value="1"/>
</dbReference>
<organism evidence="2 4">
    <name type="scientific">Lacticaseibacillus casei</name>
    <name type="common">Lactobacillus casei</name>
    <dbReference type="NCBI Taxonomy" id="1582"/>
    <lineage>
        <taxon>Bacteria</taxon>
        <taxon>Bacillati</taxon>
        <taxon>Bacillota</taxon>
        <taxon>Bacilli</taxon>
        <taxon>Lactobacillales</taxon>
        <taxon>Lactobacillaceae</taxon>
        <taxon>Lacticaseibacillus</taxon>
    </lineage>
</organism>
<feature type="transmembrane region" description="Helical" evidence="1">
    <location>
        <begin position="34"/>
        <end position="51"/>
    </location>
</feature>
<sequence length="216" mass="24482">MHKAKFHYVKAYFTFEVVETTDGAVYLVDMGSPFIAWFALVSGCFIPRKCYPISGDEREKILQQKGPKARNVLFTGGIAVLISILSRDTLHIFSVSTNRTLRLLLILLVLMISVLIKWGAVCKAHNMIRSLGIALDERHSVKISFSVMSFRTLSKQIRIATVVWICLVFSLILNFQPVLNLINLLMMGVLFFGIVGISSFSFRENTEYIVKKIRET</sequence>
<dbReference type="AlphaFoldDB" id="A0AAN1KEW5"/>
<evidence type="ECO:0000256" key="1">
    <source>
        <dbReference type="SAM" id="Phobius"/>
    </source>
</evidence>
<dbReference type="RefSeq" id="WP_087912659.1">
    <property type="nucleotide sequence ID" value="NZ_CP017065.1"/>
</dbReference>
<dbReference type="EMBL" id="CP017065">
    <property type="protein sequence ID" value="ARY92227.1"/>
    <property type="molecule type" value="Genomic_DNA"/>
</dbReference>
<evidence type="ECO:0000313" key="4">
    <source>
        <dbReference type="Proteomes" id="UP000195609"/>
    </source>
</evidence>
<feature type="transmembrane region" description="Helical" evidence="1">
    <location>
        <begin position="181"/>
        <end position="202"/>
    </location>
</feature>
<name>A0AAN1KEW5_LACCA</name>
<feature type="transmembrane region" description="Helical" evidence="1">
    <location>
        <begin position="157"/>
        <end position="175"/>
    </location>
</feature>